<evidence type="ECO:0000256" key="4">
    <source>
        <dbReference type="ARBA" id="ARBA00012705"/>
    </source>
</evidence>
<sequence>MLSRSISNYTKLSIRYFSTSVKGVEEVVIVAANRTPIGAFGGALSALPGTKLQSITIQDALKRANLKPTDVDEVIIGNVISANLGQAPARQCAIGAGLPHSVVCTTINKVCSSGMKAVMYGAQSIMLGHSKVVVAGGFESMSNVPYYTDKLRNGAKYGNATLIDGLVRDGLADAYDGSAMGVCGEDSSKKYNITRKDNDEYCVQSYNRAIASQKNGDFAGEIVEVPIPQRGGADLIVKEDEEPKKVKFEKIPTLKPAFTKDGVLTAANSSKLNDGAATVILMAASQAAKMGIKPIAKIIGFADAEQAPIEFPTAPALAIPKALKNAGIDIKDVDFFEINEAFSCVPIANAKLLNIDQSKLNVFGGAVAMGHPIGSSGARIITTLTTVLQKKGGKYGVAGICNGGGGASAVVIEKL</sequence>
<dbReference type="STRING" id="670386.D3BJJ1"/>
<keyword evidence="6" id="KW-0479">Metal-binding</keyword>
<proteinExistence type="inferred from homology"/>
<comment type="similarity">
    <text evidence="2 12">Belongs to the thiolase-like superfamily. Thiolase family.</text>
</comment>
<organism evidence="15 16">
    <name type="scientific">Heterostelium pallidum (strain ATCC 26659 / Pp 5 / PN500)</name>
    <name type="common">Cellular slime mold</name>
    <name type="synonym">Polysphondylium pallidum</name>
    <dbReference type="NCBI Taxonomy" id="670386"/>
    <lineage>
        <taxon>Eukaryota</taxon>
        <taxon>Amoebozoa</taxon>
        <taxon>Evosea</taxon>
        <taxon>Eumycetozoa</taxon>
        <taxon>Dictyostelia</taxon>
        <taxon>Acytosteliales</taxon>
        <taxon>Acytosteliaceae</taxon>
        <taxon>Heterostelium</taxon>
    </lineage>
</organism>
<evidence type="ECO:0000256" key="9">
    <source>
        <dbReference type="ARBA" id="ARBA00023128"/>
    </source>
</evidence>
<dbReference type="GO" id="GO:0006635">
    <property type="term" value="P:fatty acid beta-oxidation"/>
    <property type="evidence" value="ECO:0007669"/>
    <property type="project" value="TreeGrafter"/>
</dbReference>
<dbReference type="AlphaFoldDB" id="D3BJJ1"/>
<evidence type="ECO:0000256" key="7">
    <source>
        <dbReference type="ARBA" id="ARBA00022946"/>
    </source>
</evidence>
<dbReference type="FunFam" id="3.40.47.10:FF:000007">
    <property type="entry name" value="acetyl-CoA acetyltransferase, mitochondrial"/>
    <property type="match status" value="1"/>
</dbReference>
<dbReference type="Pfam" id="PF00108">
    <property type="entry name" value="Thiolase_N"/>
    <property type="match status" value="1"/>
</dbReference>
<dbReference type="InterPro" id="IPR002155">
    <property type="entry name" value="Thiolase"/>
</dbReference>
<dbReference type="OMA" id="ICPSIAI"/>
<dbReference type="GO" id="GO:0046872">
    <property type="term" value="F:metal ion binding"/>
    <property type="evidence" value="ECO:0007669"/>
    <property type="project" value="UniProtKB-KW"/>
</dbReference>
<reference evidence="15 16" key="1">
    <citation type="journal article" date="2011" name="Genome Res.">
        <title>Phylogeny-wide analysis of social amoeba genomes highlights ancient origins for complex intercellular communication.</title>
        <authorList>
            <person name="Heidel A.J."/>
            <person name="Lawal H.M."/>
            <person name="Felder M."/>
            <person name="Schilde C."/>
            <person name="Helps N.R."/>
            <person name="Tunggal B."/>
            <person name="Rivero F."/>
            <person name="John U."/>
            <person name="Schleicher M."/>
            <person name="Eichinger L."/>
            <person name="Platzer M."/>
            <person name="Noegel A.A."/>
            <person name="Schaap P."/>
            <person name="Gloeckner G."/>
        </authorList>
    </citation>
    <scope>NUCLEOTIDE SEQUENCE [LARGE SCALE GENOMIC DNA]</scope>
    <source>
        <strain evidence="16">ATCC 26659 / Pp 5 / PN500</strain>
    </source>
</reference>
<dbReference type="InterPro" id="IPR020616">
    <property type="entry name" value="Thiolase_N"/>
</dbReference>
<dbReference type="InParanoid" id="D3BJJ1"/>
<evidence type="ECO:0000256" key="10">
    <source>
        <dbReference type="ARBA" id="ARBA00023315"/>
    </source>
</evidence>
<comment type="caution">
    <text evidence="15">The sequence shown here is derived from an EMBL/GenBank/DDBJ whole genome shotgun (WGS) entry which is preliminary data.</text>
</comment>
<keyword evidence="5 12" id="KW-0808">Transferase</keyword>
<comment type="subcellular location">
    <subcellularLocation>
        <location evidence="1">Mitochondrion</location>
    </subcellularLocation>
</comment>
<dbReference type="GO" id="GO:0005739">
    <property type="term" value="C:mitochondrion"/>
    <property type="evidence" value="ECO:0007669"/>
    <property type="project" value="UniProtKB-SubCell"/>
</dbReference>
<dbReference type="PROSITE" id="PS00098">
    <property type="entry name" value="THIOLASE_1"/>
    <property type="match status" value="1"/>
</dbReference>
<evidence type="ECO:0000313" key="15">
    <source>
        <dbReference type="EMBL" id="EFA78071.1"/>
    </source>
</evidence>
<dbReference type="GO" id="GO:0003985">
    <property type="term" value="F:acetyl-CoA C-acetyltransferase activity"/>
    <property type="evidence" value="ECO:0007669"/>
    <property type="project" value="UniProtKB-EC"/>
</dbReference>
<dbReference type="NCBIfam" id="TIGR01930">
    <property type="entry name" value="AcCoA-C-Actrans"/>
    <property type="match status" value="1"/>
</dbReference>
<evidence type="ECO:0000259" key="14">
    <source>
        <dbReference type="Pfam" id="PF02803"/>
    </source>
</evidence>
<accession>D3BJJ1</accession>
<dbReference type="CDD" id="cd00751">
    <property type="entry name" value="thiolase"/>
    <property type="match status" value="1"/>
</dbReference>
<dbReference type="Pfam" id="PF02803">
    <property type="entry name" value="Thiolase_C"/>
    <property type="match status" value="1"/>
</dbReference>
<dbReference type="GeneID" id="31364196"/>
<dbReference type="EC" id="2.3.1.9" evidence="4"/>
<feature type="domain" description="Thiolase N-terminal" evidence="13">
    <location>
        <begin position="27"/>
        <end position="284"/>
    </location>
</feature>
<keyword evidence="8" id="KW-0630">Potassium</keyword>
<keyword evidence="10 12" id="KW-0012">Acyltransferase</keyword>
<dbReference type="PANTHER" id="PTHR18919:SF156">
    <property type="entry name" value="ACETYL-COA ACETYLTRANSFERASE, MITOCHONDRIAL"/>
    <property type="match status" value="1"/>
</dbReference>
<dbReference type="SUPFAM" id="SSF53901">
    <property type="entry name" value="Thiolase-like"/>
    <property type="match status" value="2"/>
</dbReference>
<dbReference type="InterPro" id="IPR016039">
    <property type="entry name" value="Thiolase-like"/>
</dbReference>
<keyword evidence="9" id="KW-0496">Mitochondrion</keyword>
<feature type="domain" description="Thiolase C-terminal" evidence="14">
    <location>
        <begin position="293"/>
        <end position="414"/>
    </location>
</feature>
<dbReference type="EMBL" id="ADBJ01000038">
    <property type="protein sequence ID" value="EFA78071.1"/>
    <property type="molecule type" value="Genomic_DNA"/>
</dbReference>
<dbReference type="InterPro" id="IPR020613">
    <property type="entry name" value="Thiolase_CS"/>
</dbReference>
<dbReference type="Proteomes" id="UP000001396">
    <property type="component" value="Unassembled WGS sequence"/>
</dbReference>
<evidence type="ECO:0000256" key="2">
    <source>
        <dbReference type="ARBA" id="ARBA00010982"/>
    </source>
</evidence>
<dbReference type="PANTHER" id="PTHR18919">
    <property type="entry name" value="ACETYL-COA C-ACYLTRANSFERASE"/>
    <property type="match status" value="1"/>
</dbReference>
<keyword evidence="7" id="KW-0809">Transit peptide</keyword>
<evidence type="ECO:0000256" key="11">
    <source>
        <dbReference type="PIRSR" id="PIRSR000429-1"/>
    </source>
</evidence>
<evidence type="ECO:0000259" key="13">
    <source>
        <dbReference type="Pfam" id="PF00108"/>
    </source>
</evidence>
<dbReference type="InterPro" id="IPR020617">
    <property type="entry name" value="Thiolase_C"/>
</dbReference>
<dbReference type="PIRSF" id="PIRSF000429">
    <property type="entry name" value="Ac-CoA_Ac_transf"/>
    <property type="match status" value="1"/>
</dbReference>
<dbReference type="RefSeq" id="XP_020430198.1">
    <property type="nucleotide sequence ID" value="XM_020579523.1"/>
</dbReference>
<feature type="active site" description="Acyl-thioester intermediate" evidence="11">
    <location>
        <position position="111"/>
    </location>
</feature>
<evidence type="ECO:0000256" key="3">
    <source>
        <dbReference type="ARBA" id="ARBA00011881"/>
    </source>
</evidence>
<evidence type="ECO:0000256" key="6">
    <source>
        <dbReference type="ARBA" id="ARBA00022723"/>
    </source>
</evidence>
<dbReference type="FunCoup" id="D3BJJ1">
    <property type="interactions" value="461"/>
</dbReference>
<protein>
    <recommendedName>
        <fullName evidence="4">acetyl-CoA C-acetyltransferase</fullName>
        <ecNumber evidence="4">2.3.1.9</ecNumber>
    </recommendedName>
</protein>
<dbReference type="Gene3D" id="3.40.47.10">
    <property type="match status" value="1"/>
</dbReference>
<comment type="subunit">
    <text evidence="3">Homotetramer.</text>
</comment>
<dbReference type="PROSITE" id="PS00099">
    <property type="entry name" value="THIOLASE_3"/>
    <property type="match status" value="1"/>
</dbReference>
<feature type="active site" description="Proton acceptor" evidence="11">
    <location>
        <position position="371"/>
    </location>
</feature>
<evidence type="ECO:0000256" key="1">
    <source>
        <dbReference type="ARBA" id="ARBA00004173"/>
    </source>
</evidence>
<name>D3BJJ1_HETP5</name>
<evidence type="ECO:0000256" key="8">
    <source>
        <dbReference type="ARBA" id="ARBA00022958"/>
    </source>
</evidence>
<gene>
    <name evidence="15" type="ORF">PPL_08718</name>
</gene>
<dbReference type="InterPro" id="IPR020610">
    <property type="entry name" value="Thiolase_AS"/>
</dbReference>
<dbReference type="PROSITE" id="PS00737">
    <property type="entry name" value="THIOLASE_2"/>
    <property type="match status" value="1"/>
</dbReference>
<evidence type="ECO:0000313" key="16">
    <source>
        <dbReference type="Proteomes" id="UP000001396"/>
    </source>
</evidence>
<keyword evidence="16" id="KW-1185">Reference proteome</keyword>
<feature type="active site" description="Proton acceptor" evidence="11">
    <location>
        <position position="401"/>
    </location>
</feature>
<evidence type="ECO:0000256" key="12">
    <source>
        <dbReference type="RuleBase" id="RU003557"/>
    </source>
</evidence>
<dbReference type="InterPro" id="IPR020615">
    <property type="entry name" value="Thiolase_acyl_enz_int_AS"/>
</dbReference>
<evidence type="ECO:0000256" key="5">
    <source>
        <dbReference type="ARBA" id="ARBA00022679"/>
    </source>
</evidence>